<evidence type="ECO:0000313" key="3">
    <source>
        <dbReference type="EMBL" id="KAJ3477408.1"/>
    </source>
</evidence>
<feature type="transmembrane region" description="Helical" evidence="1">
    <location>
        <begin position="12"/>
        <end position="33"/>
    </location>
</feature>
<keyword evidence="1" id="KW-0812">Transmembrane</keyword>
<protein>
    <recommendedName>
        <fullName evidence="2">DUF6534 domain-containing protein</fullName>
    </recommendedName>
</protein>
<dbReference type="Pfam" id="PF20152">
    <property type="entry name" value="DUF6534"/>
    <property type="match status" value="1"/>
</dbReference>
<name>A0AAD5UTJ0_9APHY</name>
<feature type="domain" description="DUF6534" evidence="2">
    <location>
        <begin position="18"/>
        <end position="86"/>
    </location>
</feature>
<dbReference type="EMBL" id="JANAWD010000597">
    <property type="protein sequence ID" value="KAJ3477408.1"/>
    <property type="molecule type" value="Genomic_DNA"/>
</dbReference>
<keyword evidence="1" id="KW-0472">Membrane</keyword>
<evidence type="ECO:0000259" key="2">
    <source>
        <dbReference type="Pfam" id="PF20152"/>
    </source>
</evidence>
<organism evidence="3 4">
    <name type="scientific">Meripilus lineatus</name>
    <dbReference type="NCBI Taxonomy" id="2056292"/>
    <lineage>
        <taxon>Eukaryota</taxon>
        <taxon>Fungi</taxon>
        <taxon>Dikarya</taxon>
        <taxon>Basidiomycota</taxon>
        <taxon>Agaricomycotina</taxon>
        <taxon>Agaricomycetes</taxon>
        <taxon>Polyporales</taxon>
        <taxon>Meripilaceae</taxon>
        <taxon>Meripilus</taxon>
    </lineage>
</organism>
<sequence>MRAQATPRIMIQAGIGSSAAADIVIAAISIGILSRRRTGIKTTDDTIQLIMKYAFHTGAVTSLCSIVVIFLFNVVDSNVFVGLSLVTNKRTGHYLLRYQLTFHFSLCKFILVDVCVKLRLPSLSKLTVLVINPQVECPTHCMALERPRS</sequence>
<feature type="transmembrane region" description="Helical" evidence="1">
    <location>
        <begin position="53"/>
        <end position="75"/>
    </location>
</feature>
<keyword evidence="1" id="KW-1133">Transmembrane helix</keyword>
<keyword evidence="4" id="KW-1185">Reference proteome</keyword>
<dbReference type="InterPro" id="IPR045339">
    <property type="entry name" value="DUF6534"/>
</dbReference>
<accession>A0AAD5UTJ0</accession>
<dbReference type="AlphaFoldDB" id="A0AAD5UTJ0"/>
<reference evidence="3" key="1">
    <citation type="submission" date="2022-07" db="EMBL/GenBank/DDBJ databases">
        <title>Genome Sequence of Physisporinus lineatus.</title>
        <authorList>
            <person name="Buettner E."/>
        </authorList>
    </citation>
    <scope>NUCLEOTIDE SEQUENCE</scope>
    <source>
        <strain evidence="3">VT162</strain>
    </source>
</reference>
<evidence type="ECO:0000313" key="4">
    <source>
        <dbReference type="Proteomes" id="UP001212997"/>
    </source>
</evidence>
<evidence type="ECO:0000256" key="1">
    <source>
        <dbReference type="SAM" id="Phobius"/>
    </source>
</evidence>
<comment type="caution">
    <text evidence="3">The sequence shown here is derived from an EMBL/GenBank/DDBJ whole genome shotgun (WGS) entry which is preliminary data.</text>
</comment>
<gene>
    <name evidence="3" type="ORF">NLI96_g10482</name>
</gene>
<dbReference type="Proteomes" id="UP001212997">
    <property type="component" value="Unassembled WGS sequence"/>
</dbReference>
<proteinExistence type="predicted"/>